<dbReference type="Proteomes" id="UP001333102">
    <property type="component" value="Chromosome"/>
</dbReference>
<reference evidence="8" key="1">
    <citation type="submission" date="2023-12" db="EMBL/GenBank/DDBJ databases">
        <title>Novel isolates from deep terrestrial aquifers shed light on the physiology and ecology of the class Limnochordia.</title>
        <authorList>
            <person name="Karnachuk O.V."/>
            <person name="Lukina A.P."/>
            <person name="Avakyan M.R."/>
            <person name="Kadnikov V."/>
            <person name="Begmatov S."/>
            <person name="Beletsky A.V."/>
            <person name="Mardanov A.V."/>
            <person name="Ravin N.V."/>
        </authorList>
    </citation>
    <scope>NUCLEOTIDE SEQUENCE [LARGE SCALE GENOMIC DNA]</scope>
    <source>
        <strain evidence="8">LN</strain>
    </source>
</reference>
<keyword evidence="4 6" id="KW-1133">Transmembrane helix</keyword>
<keyword evidence="8" id="KW-1185">Reference proteome</keyword>
<keyword evidence="2" id="KW-1003">Cell membrane</keyword>
<evidence type="ECO:0000256" key="5">
    <source>
        <dbReference type="ARBA" id="ARBA00023136"/>
    </source>
</evidence>
<dbReference type="InterPro" id="IPR043428">
    <property type="entry name" value="LivM-like"/>
</dbReference>
<feature type="transmembrane region" description="Helical" evidence="6">
    <location>
        <begin position="135"/>
        <end position="154"/>
    </location>
</feature>
<feature type="transmembrane region" description="Helical" evidence="6">
    <location>
        <begin position="305"/>
        <end position="326"/>
    </location>
</feature>
<feature type="transmembrane region" description="Helical" evidence="6">
    <location>
        <begin position="26"/>
        <end position="48"/>
    </location>
</feature>
<keyword evidence="3 6" id="KW-0812">Transmembrane</keyword>
<evidence type="ECO:0000256" key="2">
    <source>
        <dbReference type="ARBA" id="ARBA00022475"/>
    </source>
</evidence>
<feature type="transmembrane region" description="Helical" evidence="6">
    <location>
        <begin position="234"/>
        <end position="256"/>
    </location>
</feature>
<dbReference type="Pfam" id="PF02653">
    <property type="entry name" value="BPD_transp_2"/>
    <property type="match status" value="1"/>
</dbReference>
<evidence type="ECO:0000256" key="3">
    <source>
        <dbReference type="ARBA" id="ARBA00022692"/>
    </source>
</evidence>
<sequence length="341" mass="35738">MPAPSSGRVSVMAGQALVRRYEREFALVYGSFGWVATVALGTGLVLAPLWLGGYFLYVASLIGINVVVVVGLDLLVGFAGQISLGQAGFVAIGAYATGLLSARAGAPSWVALPAGALLAGVAGWLVGLPALRLKGPYLAIATMGFGIAVQQVLINWELVSGGRTGLMVPAPRLGPWSLASDAARYYLVLAAASALVLAAYNIRRSYVGRAWMALRDSDLAAQTNGVDLTRYKTLAFAVSAAYAGAGGGLMSLVLGYLEPNLFSFLESIYYLAMAVVGGLGTVSGPIVGAALLTALPQLASRTREYLPVVYGAVVLAVMAIEPWGLYGRWLRIKRYFKSWPL</sequence>
<feature type="transmembrane region" description="Helical" evidence="6">
    <location>
        <begin position="54"/>
        <end position="76"/>
    </location>
</feature>
<evidence type="ECO:0000256" key="1">
    <source>
        <dbReference type="ARBA" id="ARBA00004651"/>
    </source>
</evidence>
<feature type="transmembrane region" description="Helical" evidence="6">
    <location>
        <begin position="108"/>
        <end position="128"/>
    </location>
</feature>
<accession>A0ABZ1BR85</accession>
<keyword evidence="5 6" id="KW-0472">Membrane</keyword>
<gene>
    <name evidence="7" type="ORF">VLY81_00655</name>
</gene>
<evidence type="ECO:0000313" key="8">
    <source>
        <dbReference type="Proteomes" id="UP001333102"/>
    </source>
</evidence>
<feature type="transmembrane region" description="Helical" evidence="6">
    <location>
        <begin position="83"/>
        <end position="102"/>
    </location>
</feature>
<dbReference type="InterPro" id="IPR001851">
    <property type="entry name" value="ABC_transp_permease"/>
</dbReference>
<dbReference type="PANTHER" id="PTHR30482">
    <property type="entry name" value="HIGH-AFFINITY BRANCHED-CHAIN AMINO ACID TRANSPORT SYSTEM PERMEASE"/>
    <property type="match status" value="1"/>
</dbReference>
<dbReference type="RefSeq" id="WP_324669083.1">
    <property type="nucleotide sequence ID" value="NZ_CP141614.1"/>
</dbReference>
<comment type="subcellular location">
    <subcellularLocation>
        <location evidence="1">Cell membrane</location>
        <topology evidence="1">Multi-pass membrane protein</topology>
    </subcellularLocation>
</comment>
<name>A0ABZ1BR85_9FIRM</name>
<dbReference type="PANTHER" id="PTHR30482:SF20">
    <property type="entry name" value="HIGH-AFFINITY BRANCHED-CHAIN AMINO ACID TRANSPORT SYSTEM PERMEASE PROTEIN LIVM"/>
    <property type="match status" value="1"/>
</dbReference>
<protein>
    <submittedName>
        <fullName evidence="7">Branched-chain amino acid ABC transporter permease</fullName>
    </submittedName>
</protein>
<feature type="transmembrane region" description="Helical" evidence="6">
    <location>
        <begin position="183"/>
        <end position="202"/>
    </location>
</feature>
<proteinExistence type="predicted"/>
<dbReference type="CDD" id="cd06581">
    <property type="entry name" value="TM_PBP1_LivM_like"/>
    <property type="match status" value="1"/>
</dbReference>
<dbReference type="EMBL" id="CP141614">
    <property type="protein sequence ID" value="WRP14713.1"/>
    <property type="molecule type" value="Genomic_DNA"/>
</dbReference>
<evidence type="ECO:0000313" key="7">
    <source>
        <dbReference type="EMBL" id="WRP14713.1"/>
    </source>
</evidence>
<organism evidence="7 8">
    <name type="scientific">Geochorda subterranea</name>
    <dbReference type="NCBI Taxonomy" id="3109564"/>
    <lineage>
        <taxon>Bacteria</taxon>
        <taxon>Bacillati</taxon>
        <taxon>Bacillota</taxon>
        <taxon>Limnochordia</taxon>
        <taxon>Limnochordales</taxon>
        <taxon>Geochordaceae</taxon>
        <taxon>Geochorda</taxon>
    </lineage>
</organism>
<evidence type="ECO:0000256" key="6">
    <source>
        <dbReference type="SAM" id="Phobius"/>
    </source>
</evidence>
<feature type="transmembrane region" description="Helical" evidence="6">
    <location>
        <begin position="268"/>
        <end position="293"/>
    </location>
</feature>
<evidence type="ECO:0000256" key="4">
    <source>
        <dbReference type="ARBA" id="ARBA00022989"/>
    </source>
</evidence>